<evidence type="ECO:0000313" key="4">
    <source>
        <dbReference type="Proteomes" id="UP000230605"/>
    </source>
</evidence>
<dbReference type="Proteomes" id="UP000230605">
    <property type="component" value="Chromosome 4"/>
</dbReference>
<dbReference type="EMBL" id="CP134187">
    <property type="protein sequence ID" value="WPB02522.1"/>
    <property type="molecule type" value="Genomic_DNA"/>
</dbReference>
<dbReference type="Pfam" id="PF11913">
    <property type="entry name" value="DUF3431"/>
    <property type="match status" value="1"/>
</dbReference>
<evidence type="ECO:0000313" key="2">
    <source>
        <dbReference type="EMBL" id="PIA93082.1"/>
    </source>
</evidence>
<dbReference type="OrthoDB" id="426718at2759"/>
<dbReference type="InterPro" id="IPR021838">
    <property type="entry name" value="DUF3431"/>
</dbReference>
<reference evidence="2 4" key="1">
    <citation type="submission" date="2015-10" db="EMBL/GenBank/DDBJ databases">
        <title>The cercosporin biosynthetic gene cluster was horizontally transferred to several fungal lineages and shown to be expanded in Cercospora beticola based on microsynteny with recipient genomes.</title>
        <authorList>
            <person name="De Jonge R."/>
            <person name="Ebert M.K."/>
            <person name="Suttle J.C."/>
            <person name="Jurick Ii W.M."/>
            <person name="Secor G.A."/>
            <person name="Thomma B.P."/>
            <person name="Van De Peer Y."/>
            <person name="Bolton M.D."/>
        </authorList>
    </citation>
    <scope>NUCLEOTIDE SEQUENCE [LARGE SCALE GENOMIC DNA]</scope>
    <source>
        <strain evidence="2 4">09-40</strain>
    </source>
</reference>
<gene>
    <name evidence="2" type="ORF">CB0940_05206</name>
    <name evidence="3" type="ORF">RHO25_007158</name>
</gene>
<dbReference type="PANTHER" id="PTHR37490">
    <property type="entry name" value="EXPRESSED PROTEIN"/>
    <property type="match status" value="1"/>
</dbReference>
<dbReference type="Proteomes" id="UP001302367">
    <property type="component" value="Chromosome 4"/>
</dbReference>
<evidence type="ECO:0000313" key="3">
    <source>
        <dbReference type="EMBL" id="WPB02522.1"/>
    </source>
</evidence>
<sequence length="363" mass="42450">MSPSQLLNSHRLKGLSVIVFALFATYILWSRLLPAFDYLLRPRSHPALITDIEAPRYENITAHLVIASTLKEDTAWTANLQIPNLKILRYVADSAAAEYRPAAFNKGREALMYFTYLHDFYDDLPDVSIFVHADETPWHVEGTLLRNTSFALSRLDLQQVIKRQYFNLRVTWRASCPAWINTSNDFSNFKKPEEPYMKEAWRANFGEDDEVPEILAGPCCSQFAVSREAIRSRPKEQYARSVKWLTETKFSDHIAGRVWEHMWPYLFKKEAKDCAPEISSLCELYGICFKNVKEINEYKELWEEVERLKEVMQFHRAVWNPRKAAEARRKMDQVGDEIEHKMIEVLQRHQSPSTGKMLARQIR</sequence>
<keyword evidence="1" id="KW-1133">Transmembrane helix</keyword>
<dbReference type="PANTHER" id="PTHR37490:SF3">
    <property type="entry name" value="DUF3431 DOMAIN CONTAINING PROTEIN"/>
    <property type="match status" value="1"/>
</dbReference>
<reference evidence="3 5" key="2">
    <citation type="submission" date="2023-09" db="EMBL/GenBank/DDBJ databases">
        <title>Complete-Gapless Cercospora beticola genome.</title>
        <authorList>
            <person name="Wyatt N.A."/>
            <person name="Spanner R.E."/>
            <person name="Bolton M.D."/>
        </authorList>
    </citation>
    <scope>NUCLEOTIDE SEQUENCE [LARGE SCALE GENOMIC DNA]</scope>
    <source>
        <strain evidence="3">Cb09-40</strain>
    </source>
</reference>
<name>A0A2G5HLJ6_CERBT</name>
<keyword evidence="1" id="KW-0472">Membrane</keyword>
<organism evidence="2 4">
    <name type="scientific">Cercospora beticola</name>
    <name type="common">Sugarbeet leaf spot fungus</name>
    <dbReference type="NCBI Taxonomy" id="122368"/>
    <lineage>
        <taxon>Eukaryota</taxon>
        <taxon>Fungi</taxon>
        <taxon>Dikarya</taxon>
        <taxon>Ascomycota</taxon>
        <taxon>Pezizomycotina</taxon>
        <taxon>Dothideomycetes</taxon>
        <taxon>Dothideomycetidae</taxon>
        <taxon>Mycosphaerellales</taxon>
        <taxon>Mycosphaerellaceae</taxon>
        <taxon>Cercospora</taxon>
    </lineage>
</organism>
<accession>A0A2G5HLJ6</accession>
<evidence type="ECO:0000313" key="5">
    <source>
        <dbReference type="Proteomes" id="UP001302367"/>
    </source>
</evidence>
<proteinExistence type="predicted"/>
<feature type="transmembrane region" description="Helical" evidence="1">
    <location>
        <begin position="12"/>
        <end position="29"/>
    </location>
</feature>
<keyword evidence="1" id="KW-0812">Transmembrane</keyword>
<keyword evidence="5" id="KW-1185">Reference proteome</keyword>
<evidence type="ECO:0000256" key="1">
    <source>
        <dbReference type="SAM" id="Phobius"/>
    </source>
</evidence>
<dbReference type="EMBL" id="LKMD01000105">
    <property type="protein sequence ID" value="PIA93082.1"/>
    <property type="molecule type" value="Genomic_DNA"/>
</dbReference>
<protein>
    <submittedName>
        <fullName evidence="2">Uncharacterized protein</fullName>
    </submittedName>
</protein>
<dbReference type="AlphaFoldDB" id="A0A2G5HLJ6"/>